<evidence type="ECO:0000313" key="1">
    <source>
        <dbReference type="EMBL" id="KAJ0173696.1"/>
    </source>
</evidence>
<gene>
    <name evidence="1" type="ORF">K1T71_010845</name>
</gene>
<dbReference type="Proteomes" id="UP000824533">
    <property type="component" value="Linkage Group LG19"/>
</dbReference>
<proteinExistence type="predicted"/>
<organism evidence="1 2">
    <name type="scientific">Dendrolimus kikuchii</name>
    <dbReference type="NCBI Taxonomy" id="765133"/>
    <lineage>
        <taxon>Eukaryota</taxon>
        <taxon>Metazoa</taxon>
        <taxon>Ecdysozoa</taxon>
        <taxon>Arthropoda</taxon>
        <taxon>Hexapoda</taxon>
        <taxon>Insecta</taxon>
        <taxon>Pterygota</taxon>
        <taxon>Neoptera</taxon>
        <taxon>Endopterygota</taxon>
        <taxon>Lepidoptera</taxon>
        <taxon>Glossata</taxon>
        <taxon>Ditrysia</taxon>
        <taxon>Bombycoidea</taxon>
        <taxon>Lasiocampidae</taxon>
        <taxon>Dendrolimus</taxon>
    </lineage>
</organism>
<name>A0ACC1CQ82_9NEOP</name>
<comment type="caution">
    <text evidence="1">The sequence shown here is derived from an EMBL/GenBank/DDBJ whole genome shotgun (WGS) entry which is preliminary data.</text>
</comment>
<protein>
    <submittedName>
        <fullName evidence="1">Uncharacterized protein</fullName>
    </submittedName>
</protein>
<reference evidence="1 2" key="1">
    <citation type="journal article" date="2021" name="Front. Genet.">
        <title>Chromosome-Level Genome Assembly Reveals Significant Gene Expansion in the Toll and IMD Signaling Pathways of Dendrolimus kikuchii.</title>
        <authorList>
            <person name="Zhou J."/>
            <person name="Wu P."/>
            <person name="Xiong Z."/>
            <person name="Liu N."/>
            <person name="Zhao N."/>
            <person name="Ji M."/>
            <person name="Qiu Y."/>
            <person name="Yang B."/>
        </authorList>
    </citation>
    <scope>NUCLEOTIDE SEQUENCE [LARGE SCALE GENOMIC DNA]</scope>
    <source>
        <strain evidence="1">Ann1</strain>
    </source>
</reference>
<evidence type="ECO:0000313" key="2">
    <source>
        <dbReference type="Proteomes" id="UP000824533"/>
    </source>
</evidence>
<sequence length="49" mass="5891">MFRPRYFLRRIQPTSMPPTSYLNAFRPSNRQPSIPNQQEAYGSRMESRE</sequence>
<accession>A0ACC1CQ82</accession>
<keyword evidence="2" id="KW-1185">Reference proteome</keyword>
<dbReference type="EMBL" id="CM034405">
    <property type="protein sequence ID" value="KAJ0173696.1"/>
    <property type="molecule type" value="Genomic_DNA"/>
</dbReference>